<dbReference type="InterPro" id="IPR005495">
    <property type="entry name" value="LptG/LptF_permease"/>
</dbReference>
<dbReference type="PaxDb" id="667014-Thein_0699"/>
<keyword evidence="2" id="KW-1003">Cell membrane</keyword>
<sequence>MKIYIRYLLKPYFTVAALIFPVFISIYALIEFFDKLDNVLKAKVPLYFLLEYILWRIPEILFDLWPVCLVLAGLLAFAFLARGNELIAFRSLGFSAMRLAFPYVTFALLFSLLFVIVSDSLLPESAYRSTFVWETKIGKKNPQGVILKGKLHFRGINSFFIGQLITSSVTYVRNVVYAKVDSQGQPVRIIWAKEAIFKNGRWIFKNGVVKEKKNHFIPTWFNEYSLILEFDPDTVMLVKKTPRLHSLQELWEQRSFLKQAGLPTVVTESEITYRLCYPLLSAALLLFSLPVLMGQRGRESLGKGLSLSIFFMTTGLIAFLIFKYIGDKGLVSPLLIQPLGLVFISLTGVMLFKIFRV</sequence>
<reference evidence="8" key="1">
    <citation type="submission" date="2011-04" db="EMBL/GenBank/DDBJ databases">
        <title>The complete genome of Thermodesulfatator indicus DSM 15286.</title>
        <authorList>
            <person name="Lucas S."/>
            <person name="Copeland A."/>
            <person name="Lapidus A."/>
            <person name="Bruce D."/>
            <person name="Goodwin L."/>
            <person name="Pitluck S."/>
            <person name="Peters L."/>
            <person name="Kyrpides N."/>
            <person name="Mavromatis K."/>
            <person name="Pagani I."/>
            <person name="Ivanova N."/>
            <person name="Saunders L."/>
            <person name="Detter J.C."/>
            <person name="Tapia R."/>
            <person name="Han C."/>
            <person name="Land M."/>
            <person name="Hauser L."/>
            <person name="Markowitz V."/>
            <person name="Cheng J.-F."/>
            <person name="Hugenholtz P."/>
            <person name="Woyke T."/>
            <person name="Wu D."/>
            <person name="Spring S."/>
            <person name="Schroeder M."/>
            <person name="Brambilla E."/>
            <person name="Klenk H.-P."/>
            <person name="Eisen J.A."/>
        </authorList>
    </citation>
    <scope>NUCLEOTIDE SEQUENCE [LARGE SCALE GENOMIC DNA]</scope>
    <source>
        <strain evidence="8">DSM 15286 / JCM 11887 / CIR29812</strain>
    </source>
</reference>
<feature type="transmembrane region" description="Helical" evidence="6">
    <location>
        <begin position="334"/>
        <end position="355"/>
    </location>
</feature>
<feature type="transmembrane region" description="Helical" evidence="6">
    <location>
        <begin position="53"/>
        <end position="80"/>
    </location>
</feature>
<dbReference type="AlphaFoldDB" id="F8AC24"/>
<dbReference type="InParanoid" id="F8AC24"/>
<dbReference type="Proteomes" id="UP000006793">
    <property type="component" value="Chromosome"/>
</dbReference>
<dbReference type="Pfam" id="PF03739">
    <property type="entry name" value="LptF_LptG"/>
    <property type="match status" value="1"/>
</dbReference>
<evidence type="ECO:0000256" key="2">
    <source>
        <dbReference type="ARBA" id="ARBA00022475"/>
    </source>
</evidence>
<evidence type="ECO:0000256" key="3">
    <source>
        <dbReference type="ARBA" id="ARBA00022692"/>
    </source>
</evidence>
<evidence type="ECO:0000313" key="7">
    <source>
        <dbReference type="EMBL" id="AEH44579.1"/>
    </source>
</evidence>
<evidence type="ECO:0000256" key="5">
    <source>
        <dbReference type="ARBA" id="ARBA00023136"/>
    </source>
</evidence>
<dbReference type="PANTHER" id="PTHR33529:SF6">
    <property type="entry name" value="YJGP_YJGQ FAMILY PERMEASE"/>
    <property type="match status" value="1"/>
</dbReference>
<gene>
    <name evidence="7" type="ordered locus">Thein_0699</name>
</gene>
<proteinExistence type="predicted"/>
<dbReference type="GO" id="GO:0015920">
    <property type="term" value="P:lipopolysaccharide transport"/>
    <property type="evidence" value="ECO:0007669"/>
    <property type="project" value="TreeGrafter"/>
</dbReference>
<dbReference type="OrthoDB" id="9783403at2"/>
<dbReference type="PANTHER" id="PTHR33529">
    <property type="entry name" value="SLR0882 PROTEIN-RELATED"/>
    <property type="match status" value="1"/>
</dbReference>
<dbReference type="eggNOG" id="COG0795">
    <property type="taxonomic scope" value="Bacteria"/>
</dbReference>
<name>F8AC24_THEID</name>
<reference evidence="7 8" key="2">
    <citation type="journal article" date="2012" name="Stand. Genomic Sci.">
        <title>Complete genome sequence of the thermophilic sulfate-reducing ocean bacterium Thermodesulfatator indicus type strain (CIR29812(T)).</title>
        <authorList>
            <person name="Anderson I."/>
            <person name="Saunders E."/>
            <person name="Lapidus A."/>
            <person name="Nolan M."/>
            <person name="Lucas S."/>
            <person name="Tice H."/>
            <person name="Del Rio T.G."/>
            <person name="Cheng J.F."/>
            <person name="Han C."/>
            <person name="Tapia R."/>
            <person name="Goodwin L.A."/>
            <person name="Pitluck S."/>
            <person name="Liolios K."/>
            <person name="Mavromatis K."/>
            <person name="Pagani I."/>
            <person name="Ivanova N."/>
            <person name="Mikhailova N."/>
            <person name="Pati A."/>
            <person name="Chen A."/>
            <person name="Palaniappan K."/>
            <person name="Land M."/>
            <person name="Hauser L."/>
            <person name="Jeffries C.D."/>
            <person name="Chang Y.J."/>
            <person name="Brambilla E.M."/>
            <person name="Rohde M."/>
            <person name="Spring S."/>
            <person name="Goker M."/>
            <person name="Detter J.C."/>
            <person name="Woyke T."/>
            <person name="Bristow J."/>
            <person name="Eisen J.A."/>
            <person name="Markowitz V."/>
            <person name="Hugenholtz P."/>
            <person name="Kyrpides N.C."/>
            <person name="Klenk H.P."/>
        </authorList>
    </citation>
    <scope>NUCLEOTIDE SEQUENCE [LARGE SCALE GENOMIC DNA]</scope>
    <source>
        <strain evidence="8">DSM 15286 / JCM 11887 / CIR29812</strain>
    </source>
</reference>
<dbReference type="STRING" id="667014.Thein_0699"/>
<evidence type="ECO:0000256" key="6">
    <source>
        <dbReference type="SAM" id="Phobius"/>
    </source>
</evidence>
<feature type="transmembrane region" description="Helical" evidence="6">
    <location>
        <begin position="12"/>
        <end position="33"/>
    </location>
</feature>
<keyword evidence="8" id="KW-1185">Reference proteome</keyword>
<keyword evidence="3 6" id="KW-0812">Transmembrane</keyword>
<evidence type="ECO:0000256" key="1">
    <source>
        <dbReference type="ARBA" id="ARBA00004651"/>
    </source>
</evidence>
<feature type="transmembrane region" description="Helical" evidence="6">
    <location>
        <begin position="304"/>
        <end position="322"/>
    </location>
</feature>
<comment type="subcellular location">
    <subcellularLocation>
        <location evidence="1">Cell membrane</location>
        <topology evidence="1">Multi-pass membrane protein</topology>
    </subcellularLocation>
</comment>
<protein>
    <submittedName>
        <fullName evidence="7">Permease YjgP/YjgQ family protein</fullName>
    </submittedName>
</protein>
<evidence type="ECO:0000256" key="4">
    <source>
        <dbReference type="ARBA" id="ARBA00022989"/>
    </source>
</evidence>
<keyword evidence="4 6" id="KW-1133">Transmembrane helix</keyword>
<feature type="transmembrane region" description="Helical" evidence="6">
    <location>
        <begin position="271"/>
        <end position="292"/>
    </location>
</feature>
<feature type="transmembrane region" description="Helical" evidence="6">
    <location>
        <begin position="100"/>
        <end position="118"/>
    </location>
</feature>
<dbReference type="KEGG" id="tid:Thein_0699"/>
<accession>F8AC24</accession>
<keyword evidence="5 6" id="KW-0472">Membrane</keyword>
<organism evidence="7 8">
    <name type="scientific">Thermodesulfatator indicus (strain DSM 15286 / JCM 11887 / CIR29812)</name>
    <dbReference type="NCBI Taxonomy" id="667014"/>
    <lineage>
        <taxon>Bacteria</taxon>
        <taxon>Pseudomonadati</taxon>
        <taxon>Thermodesulfobacteriota</taxon>
        <taxon>Thermodesulfobacteria</taxon>
        <taxon>Thermodesulfobacteriales</taxon>
        <taxon>Thermodesulfatatoraceae</taxon>
        <taxon>Thermodesulfatator</taxon>
    </lineage>
</organism>
<dbReference type="RefSeq" id="WP_013907324.1">
    <property type="nucleotide sequence ID" value="NC_015681.1"/>
</dbReference>
<dbReference type="GO" id="GO:0043190">
    <property type="term" value="C:ATP-binding cassette (ABC) transporter complex"/>
    <property type="evidence" value="ECO:0007669"/>
    <property type="project" value="TreeGrafter"/>
</dbReference>
<dbReference type="HOGENOM" id="CLU_028799_3_2_0"/>
<dbReference type="EMBL" id="CP002683">
    <property type="protein sequence ID" value="AEH44579.1"/>
    <property type="molecule type" value="Genomic_DNA"/>
</dbReference>
<evidence type="ECO:0000313" key="8">
    <source>
        <dbReference type="Proteomes" id="UP000006793"/>
    </source>
</evidence>